<keyword evidence="3" id="KW-0274">FAD</keyword>
<comment type="caution">
    <text evidence="6">The sequence shown here is derived from an EMBL/GenBank/DDBJ whole genome shotgun (WGS) entry which is preliminary data.</text>
</comment>
<evidence type="ECO:0000256" key="3">
    <source>
        <dbReference type="ARBA" id="ARBA00022827"/>
    </source>
</evidence>
<evidence type="ECO:0000313" key="6">
    <source>
        <dbReference type="EMBL" id="MBI2678617.1"/>
    </source>
</evidence>
<feature type="domain" description="FAD-binding PCMH-type" evidence="5">
    <location>
        <begin position="35"/>
        <end position="215"/>
    </location>
</feature>
<protein>
    <submittedName>
        <fullName evidence="6">FAD-binding oxidoreductase</fullName>
    </submittedName>
</protein>
<sequence>MSTAATTASVFDELAAIVGPRNLSDEVAELITFDIQGTQSAIRVSPASAEEVAAILRVVAARGLAVAVSGGFTQQHIGNPPERAEVLLDTSRLVALDHYDPGDLTFGVGAGATVASSEQRLAEHGQFLPLDIAERERATIGGLLATNTSAPLRHGYGGLRDYCIGIHFVTGDGMVAKGGGRVVKNVAGFDLMKLMIGSFGTLGVITGASFKVAPRPRQTATFVCEFASLPEAIGFRDRIMASALTPIRFEIVSPRAMEYVAAHSDARDPDHYHPEAPVAAPDTSWSIVLTAAGSDAVLARYRRELSAARELTGSAEHDFWNGQLDFHANVAARHRNAMLMQLSVPARAVEAALAGAEHAAVEQNAMCAALGRAALGSLTVAVIPLSVDPPSAMQYANAASAIRASLPPDGSAYVLRCPIEAKAHFDVWGSTPTDRSTMLAVKRALDPAEILNRGRFLL</sequence>
<dbReference type="InterPro" id="IPR006094">
    <property type="entry name" value="Oxid_FAD_bind_N"/>
</dbReference>
<gene>
    <name evidence="6" type="ORF">HYX28_07525</name>
</gene>
<dbReference type="SUPFAM" id="SSF55103">
    <property type="entry name" value="FAD-linked oxidases, C-terminal domain"/>
    <property type="match status" value="1"/>
</dbReference>
<keyword evidence="4" id="KW-0560">Oxidoreductase</keyword>
<dbReference type="Gene3D" id="3.30.465.10">
    <property type="match status" value="1"/>
</dbReference>
<dbReference type="InterPro" id="IPR016169">
    <property type="entry name" value="FAD-bd_PCMH_sub2"/>
</dbReference>
<dbReference type="PANTHER" id="PTHR11748">
    <property type="entry name" value="D-LACTATE DEHYDROGENASE"/>
    <property type="match status" value="1"/>
</dbReference>
<dbReference type="PANTHER" id="PTHR11748:SF103">
    <property type="entry name" value="GLYCOLATE OXIDASE SUBUNIT GLCE"/>
    <property type="match status" value="1"/>
</dbReference>
<keyword evidence="2" id="KW-0285">Flavoprotein</keyword>
<dbReference type="GO" id="GO:0071949">
    <property type="term" value="F:FAD binding"/>
    <property type="evidence" value="ECO:0007669"/>
    <property type="project" value="InterPro"/>
</dbReference>
<proteinExistence type="predicted"/>
<evidence type="ECO:0000313" key="7">
    <source>
        <dbReference type="Proteomes" id="UP000779809"/>
    </source>
</evidence>
<dbReference type="InterPro" id="IPR036318">
    <property type="entry name" value="FAD-bd_PCMH-like_sf"/>
</dbReference>
<dbReference type="InterPro" id="IPR016164">
    <property type="entry name" value="FAD-linked_Oxase-like_C"/>
</dbReference>
<dbReference type="Proteomes" id="UP000779809">
    <property type="component" value="Unassembled WGS sequence"/>
</dbReference>
<dbReference type="InterPro" id="IPR004113">
    <property type="entry name" value="FAD-bd_oxidored_4_C"/>
</dbReference>
<evidence type="ECO:0000256" key="4">
    <source>
        <dbReference type="ARBA" id="ARBA00023002"/>
    </source>
</evidence>
<accession>A0A932A8M6</accession>
<dbReference type="PROSITE" id="PS51387">
    <property type="entry name" value="FAD_PCMH"/>
    <property type="match status" value="1"/>
</dbReference>
<evidence type="ECO:0000256" key="2">
    <source>
        <dbReference type="ARBA" id="ARBA00022630"/>
    </source>
</evidence>
<evidence type="ECO:0000256" key="1">
    <source>
        <dbReference type="ARBA" id="ARBA00001974"/>
    </source>
</evidence>
<dbReference type="SUPFAM" id="SSF56176">
    <property type="entry name" value="FAD-binding/transporter-associated domain-like"/>
    <property type="match status" value="1"/>
</dbReference>
<organism evidence="6 7">
    <name type="scientific">Candidatus Korobacter versatilis</name>
    <dbReference type="NCBI Taxonomy" id="658062"/>
    <lineage>
        <taxon>Bacteria</taxon>
        <taxon>Pseudomonadati</taxon>
        <taxon>Acidobacteriota</taxon>
        <taxon>Terriglobia</taxon>
        <taxon>Terriglobales</taxon>
        <taxon>Candidatus Korobacteraceae</taxon>
        <taxon>Candidatus Korobacter</taxon>
    </lineage>
</organism>
<dbReference type="Pfam" id="PF02913">
    <property type="entry name" value="FAD-oxidase_C"/>
    <property type="match status" value="1"/>
</dbReference>
<dbReference type="InterPro" id="IPR016166">
    <property type="entry name" value="FAD-bd_PCMH"/>
</dbReference>
<evidence type="ECO:0000259" key="5">
    <source>
        <dbReference type="PROSITE" id="PS51387"/>
    </source>
</evidence>
<dbReference type="GO" id="GO:0016491">
    <property type="term" value="F:oxidoreductase activity"/>
    <property type="evidence" value="ECO:0007669"/>
    <property type="project" value="UniProtKB-KW"/>
</dbReference>
<dbReference type="Pfam" id="PF01565">
    <property type="entry name" value="FAD_binding_4"/>
    <property type="match status" value="1"/>
</dbReference>
<name>A0A932A8M6_9BACT</name>
<comment type="cofactor">
    <cofactor evidence="1">
        <name>FAD</name>
        <dbReference type="ChEBI" id="CHEBI:57692"/>
    </cofactor>
</comment>
<dbReference type="AlphaFoldDB" id="A0A932A8M6"/>
<reference evidence="6" key="1">
    <citation type="submission" date="2020-07" db="EMBL/GenBank/DDBJ databases">
        <title>Huge and variable diversity of episymbiotic CPR bacteria and DPANN archaea in groundwater ecosystems.</title>
        <authorList>
            <person name="He C.Y."/>
            <person name="Keren R."/>
            <person name="Whittaker M."/>
            <person name="Farag I.F."/>
            <person name="Doudna J."/>
            <person name="Cate J.H.D."/>
            <person name="Banfield J.F."/>
        </authorList>
    </citation>
    <scope>NUCLEOTIDE SEQUENCE</scope>
    <source>
        <strain evidence="6">NC_groundwater_580_Pr5_B-0.1um_64_19</strain>
    </source>
</reference>
<dbReference type="EMBL" id="JACPNR010000009">
    <property type="protein sequence ID" value="MBI2678617.1"/>
    <property type="molecule type" value="Genomic_DNA"/>
</dbReference>